<proteinExistence type="predicted"/>
<name>A0ABZ1X2J4_9ACTN</name>
<dbReference type="PANTHER" id="PTHR38567">
    <property type="entry name" value="DUF4291 DOMAIN-CONTAINING PROTEIN"/>
    <property type="match status" value="1"/>
</dbReference>
<organism evidence="1 2">
    <name type="scientific">Streptomyces pseudovenezuelae</name>
    <dbReference type="NCBI Taxonomy" id="67350"/>
    <lineage>
        <taxon>Bacteria</taxon>
        <taxon>Bacillati</taxon>
        <taxon>Actinomycetota</taxon>
        <taxon>Actinomycetes</taxon>
        <taxon>Kitasatosporales</taxon>
        <taxon>Streptomycetaceae</taxon>
        <taxon>Streptomyces</taxon>
        <taxon>Streptomyces aurantiacus group</taxon>
    </lineage>
</organism>
<evidence type="ECO:0000313" key="1">
    <source>
        <dbReference type="EMBL" id="WUT45862.1"/>
    </source>
</evidence>
<dbReference type="RefSeq" id="WP_413254710.1">
    <property type="nucleotide sequence ID" value="NZ_CP109011.1"/>
</dbReference>
<dbReference type="EMBL" id="CP109011">
    <property type="protein sequence ID" value="WUT45862.1"/>
    <property type="molecule type" value="Genomic_DNA"/>
</dbReference>
<evidence type="ECO:0000313" key="2">
    <source>
        <dbReference type="Proteomes" id="UP001432168"/>
    </source>
</evidence>
<sequence>MDEPHHRIRALHTDSTITVYQAYSPEIGLPAVRDGRFPAAWQRDRMTWVIKPRSQSSTTLPARRPGYDFTR</sequence>
<reference evidence="1" key="1">
    <citation type="submission" date="2022-10" db="EMBL/GenBank/DDBJ databases">
        <title>The complete genomes of actinobacterial strains from the NBC collection.</title>
        <authorList>
            <person name="Joergensen T.S."/>
            <person name="Alvarez Arevalo M."/>
            <person name="Sterndorff E.B."/>
            <person name="Faurdal D."/>
            <person name="Vuksanovic O."/>
            <person name="Mourched A.-S."/>
            <person name="Charusanti P."/>
            <person name="Shaw S."/>
            <person name="Blin K."/>
            <person name="Weber T."/>
        </authorList>
    </citation>
    <scope>NUCLEOTIDE SEQUENCE</scope>
    <source>
        <strain evidence="1">NBC_00686</strain>
    </source>
</reference>
<protein>
    <submittedName>
        <fullName evidence="1">DUF4291 domain-containing protein</fullName>
    </submittedName>
</protein>
<dbReference type="PANTHER" id="PTHR38567:SF1">
    <property type="entry name" value="DUF4291 DOMAIN-CONTAINING PROTEIN"/>
    <property type="match status" value="1"/>
</dbReference>
<accession>A0ABZ1X2J4</accession>
<gene>
    <name evidence="1" type="ORF">OG929_27790</name>
</gene>
<dbReference type="InterPro" id="IPR025633">
    <property type="entry name" value="DUF4291"/>
</dbReference>
<keyword evidence="2" id="KW-1185">Reference proteome</keyword>
<dbReference type="Pfam" id="PF14124">
    <property type="entry name" value="DUF4291"/>
    <property type="match status" value="1"/>
</dbReference>
<dbReference type="Proteomes" id="UP001432168">
    <property type="component" value="Chromosome"/>
</dbReference>